<dbReference type="AlphaFoldDB" id="A0A6J4L6Q4"/>
<proteinExistence type="predicted"/>
<dbReference type="EMBL" id="CADCTQ010000585">
    <property type="protein sequence ID" value="CAA9323839.1"/>
    <property type="molecule type" value="Genomic_DNA"/>
</dbReference>
<evidence type="ECO:0000313" key="1">
    <source>
        <dbReference type="EMBL" id="CAA9323839.1"/>
    </source>
</evidence>
<protein>
    <submittedName>
        <fullName evidence="1">Uncharacterized protein</fullName>
    </submittedName>
</protein>
<organism evidence="1">
    <name type="scientific">uncultured Cytophagales bacterium</name>
    <dbReference type="NCBI Taxonomy" id="158755"/>
    <lineage>
        <taxon>Bacteria</taxon>
        <taxon>Pseudomonadati</taxon>
        <taxon>Bacteroidota</taxon>
        <taxon>Sphingobacteriia</taxon>
        <taxon>Sphingobacteriales</taxon>
        <taxon>environmental samples</taxon>
    </lineage>
</organism>
<gene>
    <name evidence="1" type="ORF">AVDCRST_MAG56-7439</name>
</gene>
<reference evidence="1" key="1">
    <citation type="submission" date="2020-02" db="EMBL/GenBank/DDBJ databases">
        <authorList>
            <person name="Meier V. D."/>
        </authorList>
    </citation>
    <scope>NUCLEOTIDE SEQUENCE</scope>
    <source>
        <strain evidence="1">AVDCRST_MAG56</strain>
    </source>
</reference>
<accession>A0A6J4L6Q4</accession>
<sequence length="58" mass="6595">MISCVLCYKGSGGEGQKIVIKRQTFWLFSLCQSVIYGKTNPVRHFTGAADWEFFWVGC</sequence>
<name>A0A6J4L6Q4_9SPHI</name>